<organism evidence="2 3">
    <name type="scientific">Streptomyces echinoruber</name>
    <dbReference type="NCBI Taxonomy" id="68898"/>
    <lineage>
        <taxon>Bacteria</taxon>
        <taxon>Bacillati</taxon>
        <taxon>Actinomycetota</taxon>
        <taxon>Actinomycetes</taxon>
        <taxon>Kitasatosporales</taxon>
        <taxon>Streptomycetaceae</taxon>
        <taxon>Streptomyces</taxon>
    </lineage>
</organism>
<dbReference type="Proteomes" id="UP000623010">
    <property type="component" value="Unassembled WGS sequence"/>
</dbReference>
<protein>
    <recommendedName>
        <fullName evidence="4">Berberine/berberine-like domain-containing protein</fullName>
    </recommendedName>
</protein>
<evidence type="ECO:0008006" key="4">
    <source>
        <dbReference type="Google" id="ProtNLM"/>
    </source>
</evidence>
<dbReference type="AlphaFoldDB" id="A0A918R1Z8"/>
<dbReference type="Gene3D" id="3.40.462.20">
    <property type="match status" value="1"/>
</dbReference>
<keyword evidence="3" id="KW-1185">Reference proteome</keyword>
<name>A0A918R1Z8_9ACTN</name>
<proteinExistence type="predicted"/>
<feature type="compositionally biased region" description="Low complexity" evidence="1">
    <location>
        <begin position="143"/>
        <end position="162"/>
    </location>
</feature>
<evidence type="ECO:0000313" key="2">
    <source>
        <dbReference type="EMBL" id="GGZ78072.1"/>
    </source>
</evidence>
<feature type="region of interest" description="Disordered" evidence="1">
    <location>
        <begin position="143"/>
        <end position="170"/>
    </location>
</feature>
<evidence type="ECO:0000256" key="1">
    <source>
        <dbReference type="SAM" id="MobiDB-lite"/>
    </source>
</evidence>
<accession>A0A918R1Z8</accession>
<dbReference type="EMBL" id="BMWH01000004">
    <property type="protein sequence ID" value="GGZ78072.1"/>
    <property type="molecule type" value="Genomic_DNA"/>
</dbReference>
<gene>
    <name evidence="2" type="ORF">GCM10010389_14480</name>
</gene>
<evidence type="ECO:0000313" key="3">
    <source>
        <dbReference type="Proteomes" id="UP000623010"/>
    </source>
</evidence>
<reference evidence="2" key="2">
    <citation type="submission" date="2020-09" db="EMBL/GenBank/DDBJ databases">
        <authorList>
            <person name="Sun Q."/>
            <person name="Ohkuma M."/>
        </authorList>
    </citation>
    <scope>NUCLEOTIDE SEQUENCE</scope>
    <source>
        <strain evidence="2">JCM 5016</strain>
    </source>
</reference>
<comment type="caution">
    <text evidence="2">The sequence shown here is derived from an EMBL/GenBank/DDBJ whole genome shotgun (WGS) entry which is preliminary data.</text>
</comment>
<reference evidence="2" key="1">
    <citation type="journal article" date="2014" name="Int. J. Syst. Evol. Microbiol.">
        <title>Complete genome sequence of Corynebacterium casei LMG S-19264T (=DSM 44701T), isolated from a smear-ripened cheese.</title>
        <authorList>
            <consortium name="US DOE Joint Genome Institute (JGI-PGF)"/>
            <person name="Walter F."/>
            <person name="Albersmeier A."/>
            <person name="Kalinowski J."/>
            <person name="Ruckert C."/>
        </authorList>
    </citation>
    <scope>NUCLEOTIDE SEQUENCE</scope>
    <source>
        <strain evidence="2">JCM 5016</strain>
    </source>
</reference>
<sequence>MSWCPPGRRVTYTGADGAELVAPLRSLGPVLPDSLRVMPYAESHTIHSDPDVPHAYYGDSAVLRDLDTGAAAELPVRAGPDAGTRCVVRVNHLGGAPARWPAPNAVPGSPTTARTAWGYPQPGGSWCGCSPWAAGTRPARWSARPSPCSPRCRPGGRRTSPSAPGTAASGGTRLYELYEPYEAVRAGDGAYEPETTKRLAGLKAAYGPANLLCGNY</sequence>